<feature type="domain" description="Cadherin" evidence="14">
    <location>
        <begin position="1321"/>
        <end position="1423"/>
    </location>
</feature>
<dbReference type="FunFam" id="2.60.40.60:FF:000168">
    <property type="entry name" value="Cadherin-related family member 2"/>
    <property type="match status" value="1"/>
</dbReference>
<dbReference type="FunFam" id="2.60.40.60:FF:000266">
    <property type="entry name" value="Cadherin 23"/>
    <property type="match status" value="1"/>
</dbReference>
<dbReference type="Gene3D" id="2.60.40.60">
    <property type="entry name" value="Cadherins"/>
    <property type="match status" value="14"/>
</dbReference>
<dbReference type="RefSeq" id="XP_052126536.1">
    <property type="nucleotide sequence ID" value="XM_052270576.1"/>
</dbReference>
<keyword evidence="10" id="KW-0325">Glycoprotein</keyword>
<keyword evidence="9 12" id="KW-0472">Membrane</keyword>
<feature type="chain" id="PRO_5038495497" evidence="13">
    <location>
        <begin position="23"/>
        <end position="1824"/>
    </location>
</feature>
<dbReference type="CDD" id="cd11304">
    <property type="entry name" value="Cadherin_repeat"/>
    <property type="match status" value="13"/>
</dbReference>
<feature type="domain" description="Cadherin" evidence="14">
    <location>
        <begin position="725"/>
        <end position="835"/>
    </location>
</feature>
<keyword evidence="4 13" id="KW-0732">Signal</keyword>
<feature type="domain" description="Cadherin" evidence="14">
    <location>
        <begin position="839"/>
        <end position="965"/>
    </location>
</feature>
<dbReference type="GO" id="GO:0005886">
    <property type="term" value="C:plasma membrane"/>
    <property type="evidence" value="ECO:0007669"/>
    <property type="project" value="UniProtKB-SubCell"/>
</dbReference>
<proteinExistence type="predicted"/>
<keyword evidence="7" id="KW-0130">Cell adhesion</keyword>
<keyword evidence="5" id="KW-0677">Repeat</keyword>
<dbReference type="FunFam" id="2.60.40.60:FF:000020">
    <property type="entry name" value="Dachsous cadherin-related 1b"/>
    <property type="match status" value="2"/>
</dbReference>
<evidence type="ECO:0000313" key="15">
    <source>
        <dbReference type="Proteomes" id="UP000504606"/>
    </source>
</evidence>
<dbReference type="Pfam" id="PF00028">
    <property type="entry name" value="Cadherin"/>
    <property type="match status" value="11"/>
</dbReference>
<evidence type="ECO:0000256" key="8">
    <source>
        <dbReference type="ARBA" id="ARBA00022989"/>
    </source>
</evidence>
<gene>
    <name evidence="16" type="primary">LOC113211226</name>
</gene>
<dbReference type="GO" id="GO:0005509">
    <property type="term" value="F:calcium ion binding"/>
    <property type="evidence" value="ECO:0007669"/>
    <property type="project" value="UniProtKB-UniRule"/>
</dbReference>
<dbReference type="PANTHER" id="PTHR24026">
    <property type="entry name" value="FAT ATYPICAL CADHERIN-RELATED"/>
    <property type="match status" value="1"/>
</dbReference>
<dbReference type="SMART" id="SM00112">
    <property type="entry name" value="CA"/>
    <property type="match status" value="14"/>
</dbReference>
<keyword evidence="6 11" id="KW-0106">Calcium</keyword>
<dbReference type="PROSITE" id="PS00232">
    <property type="entry name" value="CADHERIN_1"/>
    <property type="match status" value="4"/>
</dbReference>
<dbReference type="InterPro" id="IPR020894">
    <property type="entry name" value="Cadherin_CS"/>
</dbReference>
<evidence type="ECO:0000256" key="12">
    <source>
        <dbReference type="SAM" id="Phobius"/>
    </source>
</evidence>
<keyword evidence="15" id="KW-1185">Reference proteome</keyword>
<dbReference type="FunFam" id="2.60.40.60:FF:000296">
    <property type="entry name" value="Cadherin 74A, isoform A"/>
    <property type="match status" value="1"/>
</dbReference>
<feature type="domain" description="Cadherin" evidence="14">
    <location>
        <begin position="135"/>
        <end position="254"/>
    </location>
</feature>
<evidence type="ECO:0000256" key="4">
    <source>
        <dbReference type="ARBA" id="ARBA00022729"/>
    </source>
</evidence>
<dbReference type="GO" id="GO:0007156">
    <property type="term" value="P:homophilic cell adhesion via plasma membrane adhesion molecules"/>
    <property type="evidence" value="ECO:0007669"/>
    <property type="project" value="InterPro"/>
</dbReference>
<accession>A0A9C6U352</accession>
<sequence length="1824" mass="196536">MHHLLVLLGALLLPAALPGAAAVQLNRAPQFLPAGSMSRFSLPEDTPVGAPVYRLQGTDPEGSAVRFSISGEHFTVDKNSGVVSLRKALDREAQDLLEVIISITDEGFDGSEPNTVSLRRDIPVLDVNDNAPTFRERPYAFSVSEATKVGARLFDKVLVSDSDGGLNADITLVCVPSGPEDTACKHFKVETEKVSEGRYRGIVTLQRPLDYEQRSAYTLQLRATDGASDPSKRLSSTARVAVQVTDVQDQPPVFLNAPYSATVPENSPPGTLVAVIRVRDGDMGDPRPVALSLEEDDLGYFTLEEGEGPEGASTARLVTTNIPIDREHRDLMLSGGIYTFKVRATELINNELPADWSVSEVTVVVTDVDDQLPEFNEDYFHINVSEDIAVDSPLPGLNMVVLDGDIGDNARYALSLRDVSNSEGLFSVHPTSGQGRTPVVIRVRSKRGLDYDVDDPALRRIEFDVVVHAKGDTGDEEEFGSTRVVVDLQDANDHSPVFAQSQYRARASEASPPGTKVLDVTASDMDSGDLGRITYSLKGFGAERFRTHPEQGGVYVRQPLDYESERSYSLSLEARDGGPSGGRVTTVNVFVDVLDENDNAPAFEQQEYQRTVREGATSFQPSMFVRATDADGPTQGDGRVSYSVTSSNAADVLVVDAASGEVRMQRPVSASHTQRGQYELTVRATDQGRPRQLHADARLTVRVGVPGNQRPVFKGHGPGAGHNASQYQYHAAVHEDAAPNSEVLQVTASDPDGQDSLITYSIAAGGGAKDNFNIDSKSGVITVAPEARLDPDEAGGVSRYSLVVLAVDSGLPVRETASATVLVTIKDVNNKPPVFDTGDPGAFTRHVSERAQPGQTVLVARARDPDEDAKLEYSLVEPIRAMDRTGVPLAPNAANDYKQAFRINSSTGEVFVNGPLDHQAAAVITLTVQARDLNARTDLKGARPQVARAEATVYVEEFSDGNPIFTAHGWTPGSPVIKVTVPEEQPRGTVLAMLAAQDPADGGRPIRRFQVAAQPDGTAPDWASVSARGNVVLERRLDYETLPALPDGSKVMELKVQAVSEDQRRTGTATIQVQVQDANDHTPQFAQTTYHTSVLESTRFPAHVLAVSATDGDSAAGSSAARGFGDVRYSLSGENARSFIIDPLSGSIQVAPNATLDRERQAQMKLTVVAADTPGGGAAQRRSQAAVTIDILDVNDNAPQFSKRSYSTVIPENMAVGSSVLSVSASDPDEGAGAEVAYELVDQGEANGLFSIDTSSGELRIATPLTGKGRREPYSLTVRAQDSGNPPLSADASVSVHIGDVVSNDGVPSFVHPALDEVAYVSENASIGSPVFRVVAADPDDPKTPEGMLVYRFLEDGMTGSDASHFSINPSSGLITTRTLLDRETKAQFMLLLVAADKGPVPQQTTRLLTVHVTDVDDHKPVFKRSVDESPMVMTVQEELPVGSVVGNLTAVDNDIGDNALIDYVITYGNEHDLFSISRTPENGAVIRVARRLDREEAAEHLLTVKCFKKSARPQSMRKPYNRQDPSERQVRVQVRDIDDNAPTFPAGKANQTLGVRLNVPVDTSLLTLEAEDADADSAPMHYWLAGATFHPMHPAAVPAGRGRGRAGHGPAASTAAAVEQVQGVFRLDADSGELRTAAGMQQFVDGYFTLSVAASNTPEGNSSSRRANATVKVFVVRDRALLKFVFSKAPADVRRALPEFQRLVEKALLLPVQLNVYDTQFYAKQDGSLDFSSTSSCFQLVGRENYDLSDMESLLIDKKNDELNSVYDRFHVRAVQRCAPTLAKAEATWIQLWVLAIACFIGIASLIASCVVCCSYNRWERLR</sequence>
<feature type="transmembrane region" description="Helical" evidence="12">
    <location>
        <begin position="1793"/>
        <end position="1817"/>
    </location>
</feature>
<evidence type="ECO:0000256" key="10">
    <source>
        <dbReference type="ARBA" id="ARBA00023180"/>
    </source>
</evidence>
<feature type="domain" description="Cadherin" evidence="14">
    <location>
        <begin position="1548"/>
        <end position="1701"/>
    </location>
</feature>
<feature type="domain" description="Cadherin" evidence="14">
    <location>
        <begin position="1428"/>
        <end position="1545"/>
    </location>
</feature>
<protein>
    <submittedName>
        <fullName evidence="16">Cadherin-23</fullName>
    </submittedName>
</protein>
<dbReference type="PANTHER" id="PTHR24026:SF126">
    <property type="entry name" value="PROTOCADHERIN FAT 4"/>
    <property type="match status" value="1"/>
</dbReference>
<keyword evidence="3 12" id="KW-0812">Transmembrane</keyword>
<dbReference type="FunFam" id="2.60.40.60:FF:000124">
    <property type="entry name" value="Cadherin-related family member 1"/>
    <property type="match status" value="1"/>
</dbReference>
<evidence type="ECO:0000256" key="11">
    <source>
        <dbReference type="PROSITE-ProRule" id="PRU00043"/>
    </source>
</evidence>
<feature type="domain" description="Cadherin" evidence="14">
    <location>
        <begin position="604"/>
        <end position="713"/>
    </location>
</feature>
<feature type="domain" description="Cadherin" evidence="14">
    <location>
        <begin position="973"/>
        <end position="1085"/>
    </location>
</feature>
<evidence type="ECO:0000256" key="1">
    <source>
        <dbReference type="ARBA" id="ARBA00004162"/>
    </source>
</evidence>
<evidence type="ECO:0000259" key="14">
    <source>
        <dbReference type="PROSITE" id="PS50268"/>
    </source>
</evidence>
<evidence type="ECO:0000256" key="7">
    <source>
        <dbReference type="ARBA" id="ARBA00022889"/>
    </source>
</evidence>
<feature type="domain" description="Cadherin" evidence="14">
    <location>
        <begin position="376"/>
        <end position="498"/>
    </location>
</feature>
<keyword evidence="8 12" id="KW-1133">Transmembrane helix</keyword>
<feature type="domain" description="Cadherin" evidence="14">
    <location>
        <begin position="255"/>
        <end position="375"/>
    </location>
</feature>
<evidence type="ECO:0000256" key="2">
    <source>
        <dbReference type="ARBA" id="ARBA00004479"/>
    </source>
</evidence>
<dbReference type="SUPFAM" id="SSF49313">
    <property type="entry name" value="Cadherin-like"/>
    <property type="match status" value="14"/>
</dbReference>
<evidence type="ECO:0000313" key="16">
    <source>
        <dbReference type="RefSeq" id="XP_052126536.1"/>
    </source>
</evidence>
<evidence type="ECO:0000256" key="9">
    <source>
        <dbReference type="ARBA" id="ARBA00023136"/>
    </source>
</evidence>
<dbReference type="GO" id="GO:0009653">
    <property type="term" value="P:anatomical structure morphogenesis"/>
    <property type="evidence" value="ECO:0007669"/>
    <property type="project" value="UniProtKB-ARBA"/>
</dbReference>
<name>A0A9C6U352_FRAOC</name>
<dbReference type="CTD" id="39936"/>
<dbReference type="FunFam" id="2.60.40.60:FF:000118">
    <property type="entry name" value="protocadherin Fat 4"/>
    <property type="match status" value="1"/>
</dbReference>
<feature type="domain" description="Cadherin" evidence="14">
    <location>
        <begin position="1202"/>
        <end position="1310"/>
    </location>
</feature>
<evidence type="ECO:0000256" key="5">
    <source>
        <dbReference type="ARBA" id="ARBA00022737"/>
    </source>
</evidence>
<dbReference type="OrthoDB" id="6491773at2759"/>
<feature type="signal peptide" evidence="13">
    <location>
        <begin position="1"/>
        <end position="22"/>
    </location>
</feature>
<dbReference type="PROSITE" id="PS50268">
    <property type="entry name" value="CADHERIN_2"/>
    <property type="match status" value="14"/>
</dbReference>
<feature type="domain" description="Cadherin" evidence="14">
    <location>
        <begin position="1086"/>
        <end position="1201"/>
    </location>
</feature>
<dbReference type="Proteomes" id="UP000504606">
    <property type="component" value="Unplaced"/>
</dbReference>
<dbReference type="InterPro" id="IPR015919">
    <property type="entry name" value="Cadherin-like_sf"/>
</dbReference>
<feature type="domain" description="Cadherin" evidence="14">
    <location>
        <begin position="499"/>
        <end position="603"/>
    </location>
</feature>
<evidence type="ECO:0000256" key="6">
    <source>
        <dbReference type="ARBA" id="ARBA00022837"/>
    </source>
</evidence>
<dbReference type="PRINTS" id="PR00205">
    <property type="entry name" value="CADHERIN"/>
</dbReference>
<evidence type="ECO:0000256" key="3">
    <source>
        <dbReference type="ARBA" id="ARBA00022692"/>
    </source>
</evidence>
<reference evidence="16" key="1">
    <citation type="submission" date="2025-08" db="UniProtKB">
        <authorList>
            <consortium name="RefSeq"/>
        </authorList>
    </citation>
    <scope>IDENTIFICATION</scope>
    <source>
        <tissue evidence="16">Whole organism</tissue>
    </source>
</reference>
<feature type="domain" description="Cadherin" evidence="14">
    <location>
        <begin position="34"/>
        <end position="134"/>
    </location>
</feature>
<evidence type="ECO:0000256" key="13">
    <source>
        <dbReference type="SAM" id="SignalP"/>
    </source>
</evidence>
<dbReference type="GeneID" id="113211226"/>
<comment type="subcellular location">
    <subcellularLocation>
        <location evidence="1">Cell membrane</location>
        <topology evidence="1">Single-pass membrane protein</topology>
    </subcellularLocation>
    <subcellularLocation>
        <location evidence="2">Membrane</location>
        <topology evidence="2">Single-pass type I membrane protein</topology>
    </subcellularLocation>
</comment>
<dbReference type="KEGG" id="foc:113211226"/>
<organism evidence="15 16">
    <name type="scientific">Frankliniella occidentalis</name>
    <name type="common">Western flower thrips</name>
    <name type="synonym">Euthrips occidentalis</name>
    <dbReference type="NCBI Taxonomy" id="133901"/>
    <lineage>
        <taxon>Eukaryota</taxon>
        <taxon>Metazoa</taxon>
        <taxon>Ecdysozoa</taxon>
        <taxon>Arthropoda</taxon>
        <taxon>Hexapoda</taxon>
        <taxon>Insecta</taxon>
        <taxon>Pterygota</taxon>
        <taxon>Neoptera</taxon>
        <taxon>Paraneoptera</taxon>
        <taxon>Thysanoptera</taxon>
        <taxon>Terebrantia</taxon>
        <taxon>Thripoidea</taxon>
        <taxon>Thripidae</taxon>
        <taxon>Frankliniella</taxon>
    </lineage>
</organism>
<dbReference type="InterPro" id="IPR002126">
    <property type="entry name" value="Cadherin-like_dom"/>
</dbReference>
<dbReference type="GO" id="GO:0060429">
    <property type="term" value="P:epithelium development"/>
    <property type="evidence" value="ECO:0007669"/>
    <property type="project" value="UniProtKB-ARBA"/>
</dbReference>